<dbReference type="GO" id="GO:0009396">
    <property type="term" value="P:folic acid-containing compound biosynthetic process"/>
    <property type="evidence" value="ECO:0007669"/>
    <property type="project" value="TreeGrafter"/>
</dbReference>
<dbReference type="PANTHER" id="PTHR23407:SF1">
    <property type="entry name" value="5-FORMYLTETRAHYDROFOLATE CYCLO-LIGASE"/>
    <property type="match status" value="1"/>
</dbReference>
<keyword evidence="7" id="KW-1185">Reference proteome</keyword>
<evidence type="ECO:0000313" key="7">
    <source>
        <dbReference type="Proteomes" id="UP000633205"/>
    </source>
</evidence>
<comment type="similarity">
    <text evidence="1 5">Belongs to the 5-formyltetrahydrofolate cyclo-ligase family.</text>
</comment>
<dbReference type="InterPro" id="IPR037171">
    <property type="entry name" value="NagB/RpiA_transferase-like"/>
</dbReference>
<dbReference type="PANTHER" id="PTHR23407">
    <property type="entry name" value="ATPASE INHIBITOR/5-FORMYLTETRAHYDROFOLATE CYCLO-LIGASE"/>
    <property type="match status" value="1"/>
</dbReference>
<sequence>MTNQTAADKHALRGQIRAARAIMPPVGREGAATAIARRGFELLARTGARTIACYLSAPTEPPTHALIAAARATGIRVLLPISGSNGILDWSDDDAAEVTTRLGVPETAGRPLGPGTIRAAELLFIPAAAVDARGMRMGWGRGYYDRALARVDSRRPVYAVLYDAEVVDRVPHEAHDVPVTGAVTPTHTLSFDR</sequence>
<comment type="catalytic activity">
    <reaction evidence="5">
        <text>(6S)-5-formyl-5,6,7,8-tetrahydrofolate + ATP = (6R)-5,10-methenyltetrahydrofolate + ADP + phosphate</text>
        <dbReference type="Rhea" id="RHEA:10488"/>
        <dbReference type="ChEBI" id="CHEBI:30616"/>
        <dbReference type="ChEBI" id="CHEBI:43474"/>
        <dbReference type="ChEBI" id="CHEBI:57455"/>
        <dbReference type="ChEBI" id="CHEBI:57457"/>
        <dbReference type="ChEBI" id="CHEBI:456216"/>
        <dbReference type="EC" id="6.3.3.2"/>
    </reaction>
</comment>
<evidence type="ECO:0000256" key="2">
    <source>
        <dbReference type="ARBA" id="ARBA00022741"/>
    </source>
</evidence>
<comment type="caution">
    <text evidence="6">The sequence shown here is derived from an EMBL/GenBank/DDBJ whole genome shotgun (WGS) entry which is preliminary data.</text>
</comment>
<dbReference type="PIRSF" id="PIRSF006806">
    <property type="entry name" value="FTHF_cligase"/>
    <property type="match status" value="1"/>
</dbReference>
<dbReference type="GO" id="GO:0005524">
    <property type="term" value="F:ATP binding"/>
    <property type="evidence" value="ECO:0007669"/>
    <property type="project" value="UniProtKB-KW"/>
</dbReference>
<dbReference type="Pfam" id="PF01812">
    <property type="entry name" value="5-FTHF_cyc-lig"/>
    <property type="match status" value="1"/>
</dbReference>
<organism evidence="6 7">
    <name type="scientific">Microbacterium faecale</name>
    <dbReference type="NCBI Taxonomy" id="1804630"/>
    <lineage>
        <taxon>Bacteria</taxon>
        <taxon>Bacillati</taxon>
        <taxon>Actinomycetota</taxon>
        <taxon>Actinomycetes</taxon>
        <taxon>Micrococcales</taxon>
        <taxon>Microbacteriaceae</taxon>
        <taxon>Microbacterium</taxon>
    </lineage>
</organism>
<protein>
    <recommendedName>
        <fullName evidence="5">5-formyltetrahydrofolate cyclo-ligase</fullName>
        <ecNumber evidence="5">6.3.3.2</ecNumber>
    </recommendedName>
</protein>
<dbReference type="InterPro" id="IPR024185">
    <property type="entry name" value="FTHF_cligase-like_sf"/>
</dbReference>
<feature type="binding site" evidence="4">
    <location>
        <position position="60"/>
    </location>
    <ligand>
        <name>substrate</name>
    </ligand>
</feature>
<feature type="binding site" evidence="4">
    <location>
        <position position="55"/>
    </location>
    <ligand>
        <name>substrate</name>
    </ligand>
</feature>
<proteinExistence type="inferred from homology"/>
<dbReference type="EMBL" id="BMHO01000001">
    <property type="protein sequence ID" value="GGD33443.1"/>
    <property type="molecule type" value="Genomic_DNA"/>
</dbReference>
<dbReference type="Proteomes" id="UP000633205">
    <property type="component" value="Unassembled WGS sequence"/>
</dbReference>
<keyword evidence="5" id="KW-0460">Magnesium</keyword>
<evidence type="ECO:0000313" key="6">
    <source>
        <dbReference type="EMBL" id="GGD33443.1"/>
    </source>
</evidence>
<dbReference type="Gene3D" id="3.40.50.10420">
    <property type="entry name" value="NagB/RpiA/CoA transferase-like"/>
    <property type="match status" value="1"/>
</dbReference>
<keyword evidence="2 4" id="KW-0547">Nucleotide-binding</keyword>
<evidence type="ECO:0000256" key="4">
    <source>
        <dbReference type="PIRSR" id="PIRSR006806-1"/>
    </source>
</evidence>
<dbReference type="InterPro" id="IPR002698">
    <property type="entry name" value="FTHF_cligase"/>
</dbReference>
<evidence type="ECO:0000256" key="5">
    <source>
        <dbReference type="RuleBase" id="RU361279"/>
    </source>
</evidence>
<name>A0A916Y7C7_9MICO</name>
<accession>A0A916Y7C7</accession>
<dbReference type="GO" id="GO:0030272">
    <property type="term" value="F:5-formyltetrahydrofolate cyclo-ligase activity"/>
    <property type="evidence" value="ECO:0007669"/>
    <property type="project" value="UniProtKB-EC"/>
</dbReference>
<comment type="cofactor">
    <cofactor evidence="5">
        <name>Mg(2+)</name>
        <dbReference type="ChEBI" id="CHEBI:18420"/>
    </cofactor>
</comment>
<gene>
    <name evidence="6" type="ORF">GCM10010915_12270</name>
</gene>
<dbReference type="AlphaFoldDB" id="A0A916Y7C7"/>
<evidence type="ECO:0000256" key="1">
    <source>
        <dbReference type="ARBA" id="ARBA00010638"/>
    </source>
</evidence>
<dbReference type="NCBIfam" id="TIGR02727">
    <property type="entry name" value="MTHFS_bact"/>
    <property type="match status" value="1"/>
</dbReference>
<keyword evidence="3 4" id="KW-0067">ATP-binding</keyword>
<feature type="binding site" evidence="4">
    <location>
        <begin position="9"/>
        <end position="13"/>
    </location>
    <ligand>
        <name>ATP</name>
        <dbReference type="ChEBI" id="CHEBI:30616"/>
    </ligand>
</feature>
<feature type="binding site" evidence="4">
    <location>
        <begin position="136"/>
        <end position="144"/>
    </location>
    <ligand>
        <name>ATP</name>
        <dbReference type="ChEBI" id="CHEBI:30616"/>
    </ligand>
</feature>
<dbReference type="SUPFAM" id="SSF100950">
    <property type="entry name" value="NagB/RpiA/CoA transferase-like"/>
    <property type="match status" value="1"/>
</dbReference>
<dbReference type="RefSeq" id="WP_188711395.1">
    <property type="nucleotide sequence ID" value="NZ_BMHO01000001.1"/>
</dbReference>
<evidence type="ECO:0000256" key="3">
    <source>
        <dbReference type="ARBA" id="ARBA00022840"/>
    </source>
</evidence>
<dbReference type="GO" id="GO:0035999">
    <property type="term" value="P:tetrahydrofolate interconversion"/>
    <property type="evidence" value="ECO:0007669"/>
    <property type="project" value="TreeGrafter"/>
</dbReference>
<reference evidence="6" key="1">
    <citation type="journal article" date="2014" name="Int. J. Syst. Evol. Microbiol.">
        <title>Complete genome sequence of Corynebacterium casei LMG S-19264T (=DSM 44701T), isolated from a smear-ripened cheese.</title>
        <authorList>
            <consortium name="US DOE Joint Genome Institute (JGI-PGF)"/>
            <person name="Walter F."/>
            <person name="Albersmeier A."/>
            <person name="Kalinowski J."/>
            <person name="Ruckert C."/>
        </authorList>
    </citation>
    <scope>NUCLEOTIDE SEQUENCE</scope>
    <source>
        <strain evidence="6">CGMCC 1.15152</strain>
    </source>
</reference>
<dbReference type="GO" id="GO:0046872">
    <property type="term" value="F:metal ion binding"/>
    <property type="evidence" value="ECO:0007669"/>
    <property type="project" value="UniProtKB-KW"/>
</dbReference>
<reference evidence="6" key="2">
    <citation type="submission" date="2020-09" db="EMBL/GenBank/DDBJ databases">
        <authorList>
            <person name="Sun Q."/>
            <person name="Zhou Y."/>
        </authorList>
    </citation>
    <scope>NUCLEOTIDE SEQUENCE</scope>
    <source>
        <strain evidence="6">CGMCC 1.15152</strain>
    </source>
</reference>
<keyword evidence="5" id="KW-0479">Metal-binding</keyword>
<dbReference type="EC" id="6.3.3.2" evidence="5"/>